<evidence type="ECO:0008006" key="3">
    <source>
        <dbReference type="Google" id="ProtNLM"/>
    </source>
</evidence>
<reference evidence="2" key="1">
    <citation type="journal article" date="2019" name="Int. J. Syst. Evol. Microbiol.">
        <title>The Global Catalogue of Microorganisms (GCM) 10K type strain sequencing project: providing services to taxonomists for standard genome sequencing and annotation.</title>
        <authorList>
            <consortium name="The Broad Institute Genomics Platform"/>
            <consortium name="The Broad Institute Genome Sequencing Center for Infectious Disease"/>
            <person name="Wu L."/>
            <person name="Ma J."/>
        </authorList>
    </citation>
    <scope>NUCLEOTIDE SEQUENCE [LARGE SCALE GENOMIC DNA]</scope>
    <source>
        <strain evidence="2">KACC 12822</strain>
    </source>
</reference>
<dbReference type="EMBL" id="JBHSMM010000001">
    <property type="protein sequence ID" value="MFC5439112.1"/>
    <property type="molecule type" value="Genomic_DNA"/>
</dbReference>
<sequence length="302" mass="33403">MNSTFQFKGTSISALSTKALARQKPAFAGTWRTIELQPDVFVPQTFTVGVVVVGNSGETAVKVLEDSSKFDCIYKSKFDEQTRVGMLEMAREVLTEAAKNKLNMSAIDLLTANLKLGEPRFTSGDSIHQVASRIFADVVVLAPDVRIPRQEGLTTRAARKIVNDQLRIIANSDYDKIVVPEGSPIVLRDKGKAHKLDINLRPTKACGAVVSTVFHSEQSVELNILRPSSDIAAYTSEMKLGTPAIFLLLPDQNQLDAKARKRVQDVVEAQEWKLEREGFQVVSHASESLLARDIYDWAKQAF</sequence>
<evidence type="ECO:0000313" key="2">
    <source>
        <dbReference type="Proteomes" id="UP001596018"/>
    </source>
</evidence>
<organism evidence="1 2">
    <name type="scientific">Rhodanobacter ginsenosidimutans</name>
    <dbReference type="NCBI Taxonomy" id="490571"/>
    <lineage>
        <taxon>Bacteria</taxon>
        <taxon>Pseudomonadati</taxon>
        <taxon>Pseudomonadota</taxon>
        <taxon>Gammaproteobacteria</taxon>
        <taxon>Lysobacterales</taxon>
        <taxon>Rhodanobacteraceae</taxon>
        <taxon>Rhodanobacter</taxon>
    </lineage>
</organism>
<dbReference type="RefSeq" id="WP_377338443.1">
    <property type="nucleotide sequence ID" value="NZ_JALBWS010000015.1"/>
</dbReference>
<keyword evidence="2" id="KW-1185">Reference proteome</keyword>
<comment type="caution">
    <text evidence="1">The sequence shown here is derived from an EMBL/GenBank/DDBJ whole genome shotgun (WGS) entry which is preliminary data.</text>
</comment>
<name>A0ABW0JST9_9GAMM</name>
<accession>A0ABW0JST9</accession>
<protein>
    <recommendedName>
        <fullName evidence="3">DUF3037 domain-containing protein</fullName>
    </recommendedName>
</protein>
<proteinExistence type="predicted"/>
<gene>
    <name evidence="1" type="ORF">ACFPK0_03670</name>
</gene>
<evidence type="ECO:0000313" key="1">
    <source>
        <dbReference type="EMBL" id="MFC5439112.1"/>
    </source>
</evidence>
<dbReference type="Proteomes" id="UP001596018">
    <property type="component" value="Unassembled WGS sequence"/>
</dbReference>